<dbReference type="Gene3D" id="3.40.50.300">
    <property type="entry name" value="P-loop containing nucleotide triphosphate hydrolases"/>
    <property type="match status" value="1"/>
</dbReference>
<dbReference type="Proteomes" id="UP000515153">
    <property type="component" value="Unplaced"/>
</dbReference>
<keyword evidence="1" id="KW-1185">Reference proteome</keyword>
<reference evidence="2" key="2">
    <citation type="submission" date="2019-10" db="EMBL/GenBank/DDBJ databases">
        <authorList>
            <consortium name="NCBI Genome Project"/>
        </authorList>
    </citation>
    <scope>NUCLEOTIDE SEQUENCE</scope>
    <source>
        <strain evidence="2">NI907</strain>
    </source>
</reference>
<reference evidence="2" key="1">
    <citation type="journal article" date="2019" name="Mol. Biol. Evol.">
        <title>Blast fungal genomes show frequent chromosomal changes, gene gains and losses, and effector gene turnover.</title>
        <authorList>
            <person name="Gomez Luciano L.B."/>
            <person name="Jason Tsai I."/>
            <person name="Chuma I."/>
            <person name="Tosa Y."/>
            <person name="Chen Y.H."/>
            <person name="Li J.Y."/>
            <person name="Li M.Y."/>
            <person name="Jade Lu M.Y."/>
            <person name="Nakayashiki H."/>
            <person name="Li W.H."/>
        </authorList>
    </citation>
    <scope>NUCLEOTIDE SEQUENCE</scope>
    <source>
        <strain evidence="2">NI907</strain>
    </source>
</reference>
<name>A0A6P8B9P0_PYRGI</name>
<dbReference type="Pfam" id="PF07931">
    <property type="entry name" value="CPT"/>
    <property type="match status" value="1"/>
</dbReference>
<evidence type="ECO:0000313" key="2">
    <source>
        <dbReference type="RefSeq" id="XP_030983896.1"/>
    </source>
</evidence>
<organism evidence="1 2">
    <name type="scientific">Pyricularia grisea</name>
    <name type="common">Crabgrass-specific blast fungus</name>
    <name type="synonym">Magnaporthe grisea</name>
    <dbReference type="NCBI Taxonomy" id="148305"/>
    <lineage>
        <taxon>Eukaryota</taxon>
        <taxon>Fungi</taxon>
        <taxon>Dikarya</taxon>
        <taxon>Ascomycota</taxon>
        <taxon>Pezizomycotina</taxon>
        <taxon>Sordariomycetes</taxon>
        <taxon>Sordariomycetidae</taxon>
        <taxon>Magnaporthales</taxon>
        <taxon>Pyriculariaceae</taxon>
        <taxon>Pyricularia</taxon>
    </lineage>
</organism>
<protein>
    <recommendedName>
        <fullName evidence="3">Chloramphenicol phosphotransferase-like protein</fullName>
    </recommendedName>
</protein>
<dbReference type="SUPFAM" id="SSF52540">
    <property type="entry name" value="P-loop containing nucleoside triphosphate hydrolases"/>
    <property type="match status" value="1"/>
</dbReference>
<proteinExistence type="predicted"/>
<dbReference type="RefSeq" id="XP_030983896.1">
    <property type="nucleotide sequence ID" value="XM_031123018.1"/>
</dbReference>
<dbReference type="GeneID" id="41957929"/>
<dbReference type="AlphaFoldDB" id="A0A6P8B9P0"/>
<gene>
    <name evidence="2" type="ORF">PgNI_02962</name>
</gene>
<accession>A0A6P8B9P0</accession>
<evidence type="ECO:0008006" key="3">
    <source>
        <dbReference type="Google" id="ProtNLM"/>
    </source>
</evidence>
<reference evidence="2" key="3">
    <citation type="submission" date="2025-08" db="UniProtKB">
        <authorList>
            <consortium name="RefSeq"/>
        </authorList>
    </citation>
    <scope>IDENTIFICATION</scope>
    <source>
        <strain evidence="2">NI907</strain>
    </source>
</reference>
<dbReference type="InterPro" id="IPR027417">
    <property type="entry name" value="P-loop_NTPase"/>
</dbReference>
<sequence length="198" mass="21862">MITASQQSTGGRIVVLNGFPATGKLTILKEAKKLLPETTTCLMDNHLLIDPVAAIIPDRSPEHHELRRLVRAPIFQKLRQRAQAGYTILMTACLAEEVKENVQCFREHLDLVRGTDVPIFWVTAQCDGEVLEERISSPERCRGTKTKLTDVHALRDLLLSYTLVVPREDVVVGAAHLVVATLDANGPVQRLSLVVGGR</sequence>
<evidence type="ECO:0000313" key="1">
    <source>
        <dbReference type="Proteomes" id="UP000515153"/>
    </source>
</evidence>
<dbReference type="KEGG" id="pgri:PgNI_02962"/>